<dbReference type="InterPro" id="IPR000061">
    <property type="entry name" value="Surp"/>
</dbReference>
<proteinExistence type="predicted"/>
<name>A0A9W7YAF6_9FUNG</name>
<evidence type="ECO:0000259" key="2">
    <source>
        <dbReference type="PROSITE" id="PS50128"/>
    </source>
</evidence>
<dbReference type="GO" id="GO:0006396">
    <property type="term" value="P:RNA processing"/>
    <property type="evidence" value="ECO:0007669"/>
    <property type="project" value="InterPro"/>
</dbReference>
<dbReference type="EMBL" id="JANBOI010001542">
    <property type="protein sequence ID" value="KAJ1726474.1"/>
    <property type="molecule type" value="Genomic_DNA"/>
</dbReference>
<feature type="compositionally biased region" description="Basic and acidic residues" evidence="1">
    <location>
        <begin position="162"/>
        <end position="177"/>
    </location>
</feature>
<dbReference type="InterPro" id="IPR035967">
    <property type="entry name" value="SWAP/Surp_sf"/>
</dbReference>
<feature type="domain" description="SURP motif" evidence="2">
    <location>
        <begin position="218"/>
        <end position="264"/>
    </location>
</feature>
<evidence type="ECO:0000313" key="4">
    <source>
        <dbReference type="Proteomes" id="UP001143981"/>
    </source>
</evidence>
<feature type="region of interest" description="Disordered" evidence="1">
    <location>
        <begin position="281"/>
        <end position="325"/>
    </location>
</feature>
<dbReference type="OrthoDB" id="447637at2759"/>
<feature type="compositionally biased region" description="Low complexity" evidence="1">
    <location>
        <begin position="290"/>
        <end position="304"/>
    </location>
</feature>
<feature type="region of interest" description="Disordered" evidence="1">
    <location>
        <begin position="1"/>
        <end position="29"/>
    </location>
</feature>
<evidence type="ECO:0000313" key="3">
    <source>
        <dbReference type="EMBL" id="KAJ1726474.1"/>
    </source>
</evidence>
<dbReference type="SMART" id="SM00648">
    <property type="entry name" value="SWAP"/>
    <property type="match status" value="1"/>
</dbReference>
<accession>A0A9W7YAF6</accession>
<sequence>MGTRAAMQRQRSQRPKRGPEPADNESEQSRWQLIAFGYSARIFAAPDEPRGDGGLVELDAGSGAPLWVDRYDIRHLLSQPLGAGDCASATATLSEPELNPARFAALADADIPEHEVFRMDPEERRAYIAGIGQPKDSLGSGILESGSHDGGSQDHASQDGTSQKEHATVALRYDSEGVPKTPPASADGGQAVDAGGFEPPFAAPDGMAVPATRRHFEIVEHTARFIAEQPADRAGQVEAMIQGKQGTNADFGFLNRASPLHSFYQHILWLMRTGLYAYGEDSPSPGPGSGRALPAPPSAHQAPQDPKPPPAPPDTEAQSLQAKRRRLAAEFLRRKRGEA</sequence>
<dbReference type="GO" id="GO:0003723">
    <property type="term" value="F:RNA binding"/>
    <property type="evidence" value="ECO:0007669"/>
    <property type="project" value="InterPro"/>
</dbReference>
<gene>
    <name evidence="3" type="ORF">LPJ61_005161</name>
</gene>
<dbReference type="SUPFAM" id="SSF109905">
    <property type="entry name" value="Surp module (SWAP domain)"/>
    <property type="match status" value="1"/>
</dbReference>
<dbReference type="AlphaFoldDB" id="A0A9W7YAF6"/>
<dbReference type="Pfam" id="PF01805">
    <property type="entry name" value="Surp"/>
    <property type="match status" value="1"/>
</dbReference>
<protein>
    <recommendedName>
        <fullName evidence="2">SURP motif domain-containing protein</fullName>
    </recommendedName>
</protein>
<evidence type="ECO:0000256" key="1">
    <source>
        <dbReference type="SAM" id="MobiDB-lite"/>
    </source>
</evidence>
<dbReference type="Gene3D" id="1.10.10.790">
    <property type="entry name" value="Surp module"/>
    <property type="match status" value="1"/>
</dbReference>
<feature type="region of interest" description="Disordered" evidence="1">
    <location>
        <begin position="132"/>
        <end position="203"/>
    </location>
</feature>
<comment type="caution">
    <text evidence="3">The sequence shown here is derived from an EMBL/GenBank/DDBJ whole genome shotgun (WGS) entry which is preliminary data.</text>
</comment>
<organism evidence="3 4">
    <name type="scientific">Coemansia biformis</name>
    <dbReference type="NCBI Taxonomy" id="1286918"/>
    <lineage>
        <taxon>Eukaryota</taxon>
        <taxon>Fungi</taxon>
        <taxon>Fungi incertae sedis</taxon>
        <taxon>Zoopagomycota</taxon>
        <taxon>Kickxellomycotina</taxon>
        <taxon>Kickxellomycetes</taxon>
        <taxon>Kickxellales</taxon>
        <taxon>Kickxellaceae</taxon>
        <taxon>Coemansia</taxon>
    </lineage>
</organism>
<dbReference type="Proteomes" id="UP001143981">
    <property type="component" value="Unassembled WGS sequence"/>
</dbReference>
<reference evidence="3" key="1">
    <citation type="submission" date="2022-07" db="EMBL/GenBank/DDBJ databases">
        <title>Phylogenomic reconstructions and comparative analyses of Kickxellomycotina fungi.</title>
        <authorList>
            <person name="Reynolds N.K."/>
            <person name="Stajich J.E."/>
            <person name="Barry K."/>
            <person name="Grigoriev I.V."/>
            <person name="Crous P."/>
            <person name="Smith M.E."/>
        </authorList>
    </citation>
    <scope>NUCLEOTIDE SEQUENCE</scope>
    <source>
        <strain evidence="3">BCRC 34381</strain>
    </source>
</reference>
<dbReference type="PROSITE" id="PS50128">
    <property type="entry name" value="SURP"/>
    <property type="match status" value="1"/>
</dbReference>
<keyword evidence="4" id="KW-1185">Reference proteome</keyword>